<evidence type="ECO:0000313" key="2">
    <source>
        <dbReference type="EMBL" id="KYC37055.1"/>
    </source>
</evidence>
<dbReference type="STRING" id="128403.WA1_46305"/>
<accession>A0A139WX91</accession>
<dbReference type="RefSeq" id="WP_017744863.1">
    <property type="nucleotide sequence ID" value="NZ_KQ976354.1"/>
</dbReference>
<dbReference type="AlphaFoldDB" id="A0A139WX91"/>
<gene>
    <name evidence="2" type="ORF">WA1_46305</name>
</gene>
<keyword evidence="3" id="KW-1185">Reference proteome</keyword>
<name>A0A139WX91_9CYAN</name>
<dbReference type="Proteomes" id="UP000076925">
    <property type="component" value="Unassembled WGS sequence"/>
</dbReference>
<reference evidence="2 3" key="1">
    <citation type="journal article" date="2013" name="Genome Biol. Evol.">
        <title>Genomes of Stigonematalean cyanobacteria (subsection V) and the evolution of oxygenic photosynthesis from prokaryotes to plastids.</title>
        <authorList>
            <person name="Dagan T."/>
            <person name="Roettger M."/>
            <person name="Stucken K."/>
            <person name="Landan G."/>
            <person name="Koch R."/>
            <person name="Major P."/>
            <person name="Gould S.B."/>
            <person name="Goremykin V.V."/>
            <person name="Rippka R."/>
            <person name="Tandeau de Marsac N."/>
            <person name="Gugger M."/>
            <person name="Lockhart P.J."/>
            <person name="Allen J.F."/>
            <person name="Brune I."/>
            <person name="Maus I."/>
            <person name="Puhler A."/>
            <person name="Martin W.F."/>
        </authorList>
    </citation>
    <scope>NUCLEOTIDE SEQUENCE [LARGE SCALE GENOMIC DNA]</scope>
    <source>
        <strain evidence="2 3">PCC 7110</strain>
    </source>
</reference>
<evidence type="ECO:0000313" key="3">
    <source>
        <dbReference type="Proteomes" id="UP000076925"/>
    </source>
</evidence>
<organism evidence="2 3">
    <name type="scientific">Scytonema hofmannii PCC 7110</name>
    <dbReference type="NCBI Taxonomy" id="128403"/>
    <lineage>
        <taxon>Bacteria</taxon>
        <taxon>Bacillati</taxon>
        <taxon>Cyanobacteriota</taxon>
        <taxon>Cyanophyceae</taxon>
        <taxon>Nostocales</taxon>
        <taxon>Scytonemataceae</taxon>
        <taxon>Scytonema</taxon>
    </lineage>
</organism>
<protein>
    <submittedName>
        <fullName evidence="2">Uncharacterized protein</fullName>
    </submittedName>
</protein>
<comment type="caution">
    <text evidence="2">The sequence shown here is derived from an EMBL/GenBank/DDBJ whole genome shotgun (WGS) entry which is preliminary data.</text>
</comment>
<proteinExistence type="predicted"/>
<feature type="region of interest" description="Disordered" evidence="1">
    <location>
        <begin position="1"/>
        <end position="30"/>
    </location>
</feature>
<evidence type="ECO:0000256" key="1">
    <source>
        <dbReference type="SAM" id="MobiDB-lite"/>
    </source>
</evidence>
<dbReference type="EMBL" id="ANNX02000047">
    <property type="protein sequence ID" value="KYC37055.1"/>
    <property type="molecule type" value="Genomic_DNA"/>
</dbReference>
<sequence length="61" mass="6899">MSSSQQFNDKESKVRGLRLPKPDPANITVLTPNLPNKPILPWTHFNSPWLDSEVEPVTSDQ</sequence>
<dbReference type="OrthoDB" id="574682at2"/>